<evidence type="ECO:0000313" key="2">
    <source>
        <dbReference type="Proteomes" id="UP000642070"/>
    </source>
</evidence>
<dbReference type="Proteomes" id="UP000642070">
    <property type="component" value="Unassembled WGS sequence"/>
</dbReference>
<protein>
    <submittedName>
        <fullName evidence="1">Uncharacterized protein</fullName>
    </submittedName>
</protein>
<proteinExistence type="predicted"/>
<dbReference type="AlphaFoldDB" id="A0A917U4G7"/>
<dbReference type="EMBL" id="BMPI01000035">
    <property type="protein sequence ID" value="GGM52641.1"/>
    <property type="molecule type" value="Genomic_DNA"/>
</dbReference>
<accession>A0A917U4G7</accession>
<sequence>MNVDDLAPPVEVLHTVAADRARRWRYTETLDHDDLARYIREQADDPNLRADVEAVWRYAAFHFTGRAGGRPL</sequence>
<name>A0A917U4G7_9ACTN</name>
<evidence type="ECO:0000313" key="1">
    <source>
        <dbReference type="EMBL" id="GGM52641.1"/>
    </source>
</evidence>
<reference evidence="1" key="1">
    <citation type="journal article" date="2014" name="Int. J. Syst. Evol. Microbiol.">
        <title>Complete genome sequence of Corynebacterium casei LMG S-19264T (=DSM 44701T), isolated from a smear-ripened cheese.</title>
        <authorList>
            <consortium name="US DOE Joint Genome Institute (JGI-PGF)"/>
            <person name="Walter F."/>
            <person name="Albersmeier A."/>
            <person name="Kalinowski J."/>
            <person name="Ruckert C."/>
        </authorList>
    </citation>
    <scope>NUCLEOTIDE SEQUENCE</scope>
    <source>
        <strain evidence="1">JCM 19831</strain>
    </source>
</reference>
<keyword evidence="2" id="KW-1185">Reference proteome</keyword>
<organism evidence="1 2">
    <name type="scientific">Dactylosporangium sucinum</name>
    <dbReference type="NCBI Taxonomy" id="1424081"/>
    <lineage>
        <taxon>Bacteria</taxon>
        <taxon>Bacillati</taxon>
        <taxon>Actinomycetota</taxon>
        <taxon>Actinomycetes</taxon>
        <taxon>Micromonosporales</taxon>
        <taxon>Micromonosporaceae</taxon>
        <taxon>Dactylosporangium</taxon>
    </lineage>
</organism>
<comment type="caution">
    <text evidence="1">The sequence shown here is derived from an EMBL/GenBank/DDBJ whole genome shotgun (WGS) entry which is preliminary data.</text>
</comment>
<reference evidence="1" key="2">
    <citation type="submission" date="2020-09" db="EMBL/GenBank/DDBJ databases">
        <authorList>
            <person name="Sun Q."/>
            <person name="Ohkuma M."/>
        </authorList>
    </citation>
    <scope>NUCLEOTIDE SEQUENCE</scope>
    <source>
        <strain evidence="1">JCM 19831</strain>
    </source>
</reference>
<gene>
    <name evidence="1" type="ORF">GCM10007977_062770</name>
</gene>
<dbReference type="RefSeq" id="WP_190253591.1">
    <property type="nucleotide sequence ID" value="NZ_BMPI01000035.1"/>
</dbReference>